<evidence type="ECO:0000256" key="3">
    <source>
        <dbReference type="ARBA" id="ARBA00023098"/>
    </source>
</evidence>
<dbReference type="PANTHER" id="PTHR10272">
    <property type="entry name" value="PLATELET-ACTIVATING FACTOR ACETYLHYDROLASE"/>
    <property type="match status" value="1"/>
</dbReference>
<evidence type="ECO:0000256" key="1">
    <source>
        <dbReference type="ARBA" id="ARBA00022801"/>
    </source>
</evidence>
<keyword evidence="4" id="KW-0732">Signal</keyword>
<dbReference type="GO" id="GO:0016042">
    <property type="term" value="P:lipid catabolic process"/>
    <property type="evidence" value="ECO:0007669"/>
    <property type="project" value="UniProtKB-KW"/>
</dbReference>
<dbReference type="InterPro" id="IPR010802">
    <property type="entry name" value="DUF1400"/>
</dbReference>
<evidence type="ECO:0000259" key="5">
    <source>
        <dbReference type="Pfam" id="PF07176"/>
    </source>
</evidence>
<proteinExistence type="predicted"/>
<dbReference type="AlphaFoldDB" id="A0AAW9QTN3"/>
<organism evidence="6 7">
    <name type="scientific">Pannus brasiliensis CCIBt3594</name>
    <dbReference type="NCBI Taxonomy" id="1427578"/>
    <lineage>
        <taxon>Bacteria</taxon>
        <taxon>Bacillati</taxon>
        <taxon>Cyanobacteriota</taxon>
        <taxon>Cyanophyceae</taxon>
        <taxon>Oscillatoriophycideae</taxon>
        <taxon>Chroococcales</taxon>
        <taxon>Microcystaceae</taxon>
        <taxon>Pannus</taxon>
    </lineage>
</organism>
<keyword evidence="1 6" id="KW-0378">Hydrolase</keyword>
<dbReference type="InterPro" id="IPR029058">
    <property type="entry name" value="AB_hydrolase_fold"/>
</dbReference>
<keyword evidence="3" id="KW-0443">Lipid metabolism</keyword>
<keyword evidence="2" id="KW-0442">Lipid degradation</keyword>
<protein>
    <submittedName>
        <fullName evidence="6">Alpha/beta hydrolase</fullName>
    </submittedName>
</protein>
<feature type="signal peptide" evidence="4">
    <location>
        <begin position="1"/>
        <end position="28"/>
    </location>
</feature>
<accession>A0AAW9QTN3</accession>
<comment type="caution">
    <text evidence="6">The sequence shown here is derived from an EMBL/GenBank/DDBJ whole genome shotgun (WGS) entry which is preliminary data.</text>
</comment>
<dbReference type="GO" id="GO:0003847">
    <property type="term" value="F:1-alkyl-2-acetylglycerophosphocholine esterase activity"/>
    <property type="evidence" value="ECO:0007669"/>
    <property type="project" value="TreeGrafter"/>
</dbReference>
<dbReference type="Proteomes" id="UP001328733">
    <property type="component" value="Unassembled WGS sequence"/>
</dbReference>
<dbReference type="SUPFAM" id="SSF53474">
    <property type="entry name" value="alpha/beta-Hydrolases"/>
    <property type="match status" value="1"/>
</dbReference>
<dbReference type="RefSeq" id="WP_332863709.1">
    <property type="nucleotide sequence ID" value="NZ_JBAFSM010000005.1"/>
</dbReference>
<keyword evidence="7" id="KW-1185">Reference proteome</keyword>
<dbReference type="EMBL" id="JBAFSM010000005">
    <property type="protein sequence ID" value="MEG3436254.1"/>
    <property type="molecule type" value="Genomic_DNA"/>
</dbReference>
<feature type="domain" description="DUF1400" evidence="5">
    <location>
        <begin position="28"/>
        <end position="149"/>
    </location>
</feature>
<gene>
    <name evidence="6" type="ORF">V0288_03910</name>
</gene>
<reference evidence="6 7" key="1">
    <citation type="submission" date="2024-01" db="EMBL/GenBank/DDBJ databases">
        <title>Genomic insights into the taxonomy and metabolism of the cyanobacterium Pannus brasiliensis CCIBt3594.</title>
        <authorList>
            <person name="Machado M."/>
            <person name="Botero N.B."/>
            <person name="Andreote A.P.D."/>
            <person name="Feitosa A.M.T."/>
            <person name="Popin R."/>
            <person name="Sivonen K."/>
            <person name="Fiore M.F."/>
        </authorList>
    </citation>
    <scope>NUCLEOTIDE SEQUENCE [LARGE SCALE GENOMIC DNA]</scope>
    <source>
        <strain evidence="6 7">CCIBt3594</strain>
    </source>
</reference>
<name>A0AAW9QTN3_9CHRO</name>
<dbReference type="PANTHER" id="PTHR10272:SF13">
    <property type="entry name" value="POLY(ETHYLENE TEREPHTHALATE) HYDROLASE"/>
    <property type="match status" value="1"/>
</dbReference>
<evidence type="ECO:0000313" key="6">
    <source>
        <dbReference type="EMBL" id="MEG3436254.1"/>
    </source>
</evidence>
<evidence type="ECO:0000256" key="4">
    <source>
        <dbReference type="SAM" id="SignalP"/>
    </source>
</evidence>
<evidence type="ECO:0000256" key="2">
    <source>
        <dbReference type="ARBA" id="ARBA00022963"/>
    </source>
</evidence>
<sequence length="546" mass="59250">MKVGAIKKFGINLFFGSLFSLAIAPVHAADKITFFVEPPVGQFTILVKDLELFAKEGKITPAFAFYADRLDKVERDKLRQFLQISLPFDEVQIFHFLNSYIGKITIEQLSKIIDTPPEQSGPFLEGALIQAAAAPGGLTLLNILQKYGGEGTPVTIPLNVKVAANTIAHVDEILTATDRFASWLEKQENPAKAIASPLTELAEPGTAKWTKQVFSIARPGGKSPILAVVYLPANVTRPAPVVVVAPGLNSNIQSLNYIAEHLAGRGFAVAALDFPDTDARRIGEYLEGTAGLPAANAWIEQPKDITLLLDTLTAKASADPDWRGKLDLDNVGVLGQSLGAYTALAIGGSQPRWNELRRTCGELKDPERVFLNPALLWQCRGANRPAPDPNLQDKRVKAVIALNPVSNPIFGDRGFGEMKVPTMIFSGGDDKFAPALPEQLQPFTGLQRPDGYLVFLPRGTHLSFLTIESDGVPGEMLSAGPSPALARSYLKSLSIAFFETYLNGKKDYSEYLNDSSVRAMSQPPLSVYLLRTLTKERLQEAIGTGN</sequence>
<dbReference type="Pfam" id="PF07176">
    <property type="entry name" value="DUF1400"/>
    <property type="match status" value="1"/>
</dbReference>
<dbReference type="Gene3D" id="3.40.50.1820">
    <property type="entry name" value="alpha/beta hydrolase"/>
    <property type="match status" value="1"/>
</dbReference>
<feature type="chain" id="PRO_5043465900" evidence="4">
    <location>
        <begin position="29"/>
        <end position="546"/>
    </location>
</feature>
<evidence type="ECO:0000313" key="7">
    <source>
        <dbReference type="Proteomes" id="UP001328733"/>
    </source>
</evidence>